<evidence type="ECO:0000256" key="2">
    <source>
        <dbReference type="ARBA" id="ARBA00007209"/>
    </source>
</evidence>
<dbReference type="GO" id="GO:0005930">
    <property type="term" value="C:axoneme"/>
    <property type="evidence" value="ECO:0007669"/>
    <property type="project" value="UniProtKB-SubCell"/>
</dbReference>
<organism evidence="13 14">
    <name type="scientific">Denticeps clupeoides</name>
    <name type="common">denticle herring</name>
    <dbReference type="NCBI Taxonomy" id="299321"/>
    <lineage>
        <taxon>Eukaryota</taxon>
        <taxon>Metazoa</taxon>
        <taxon>Chordata</taxon>
        <taxon>Craniata</taxon>
        <taxon>Vertebrata</taxon>
        <taxon>Euteleostomi</taxon>
        <taxon>Actinopterygii</taxon>
        <taxon>Neopterygii</taxon>
        <taxon>Teleostei</taxon>
        <taxon>Clupei</taxon>
        <taxon>Clupeiformes</taxon>
        <taxon>Denticipitoidei</taxon>
        <taxon>Denticipitidae</taxon>
        <taxon>Denticeps</taxon>
    </lineage>
</organism>
<reference evidence="13" key="2">
    <citation type="submission" date="2025-08" db="UniProtKB">
        <authorList>
            <consortium name="Ensembl"/>
        </authorList>
    </citation>
    <scope>IDENTIFICATION</scope>
</reference>
<dbReference type="GO" id="GO:0015630">
    <property type="term" value="C:microtubule cytoskeleton"/>
    <property type="evidence" value="ECO:0007669"/>
    <property type="project" value="UniProtKB-UniRule"/>
</dbReference>
<evidence type="ECO:0000256" key="7">
    <source>
        <dbReference type="ARBA" id="ARBA00023212"/>
    </source>
</evidence>
<evidence type="ECO:0000256" key="6">
    <source>
        <dbReference type="ARBA" id="ARBA00023069"/>
    </source>
</evidence>
<dbReference type="GO" id="GO:0060294">
    <property type="term" value="P:cilium movement involved in cell motility"/>
    <property type="evidence" value="ECO:0007669"/>
    <property type="project" value="UniProtKB-UniRule"/>
</dbReference>
<evidence type="ECO:0000313" key="13">
    <source>
        <dbReference type="Ensembl" id="ENSDCDP00010059861.1"/>
    </source>
</evidence>
<dbReference type="InterPro" id="IPR048256">
    <property type="entry name" value="Tektin-like"/>
</dbReference>
<name>A0AAY4ERM6_9TELE</name>
<dbReference type="AlphaFoldDB" id="A0AAY4ERM6"/>
<dbReference type="GO" id="GO:0060271">
    <property type="term" value="P:cilium assembly"/>
    <property type="evidence" value="ECO:0007669"/>
    <property type="project" value="UniProtKB-UniRule"/>
</dbReference>
<comment type="subunit">
    <text evidence="10">Microtubule inner protein component of sperm flagellar doublet microtubules.</text>
</comment>
<comment type="subcellular location">
    <subcellularLocation>
        <location evidence="11">Cytoplasm</location>
        <location evidence="11">Cytoskeleton</location>
        <location evidence="11">Cilium axoneme</location>
    </subcellularLocation>
    <subcellularLocation>
        <location evidence="1">Cytoplasm</location>
        <location evidence="1">Cytoskeleton</location>
        <location evidence="1">Flagellum axoneme</location>
    </subcellularLocation>
</comment>
<evidence type="ECO:0000256" key="10">
    <source>
        <dbReference type="ARBA" id="ARBA00046435"/>
    </source>
</evidence>
<comment type="similarity">
    <text evidence="2 11">Belongs to the tektin family.</text>
</comment>
<dbReference type="GeneTree" id="ENSGT00950000182894"/>
<dbReference type="GeneID" id="114769502"/>
<reference evidence="13 14" key="1">
    <citation type="submission" date="2020-06" db="EMBL/GenBank/DDBJ databases">
        <authorList>
            <consortium name="Wellcome Sanger Institute Data Sharing"/>
        </authorList>
    </citation>
    <scope>NUCLEOTIDE SEQUENCE [LARGE SCALE GENOMIC DNA]</scope>
</reference>
<proteinExistence type="inferred from homology"/>
<keyword evidence="14" id="KW-1185">Reference proteome</keyword>
<keyword evidence="8 11" id="KW-0966">Cell projection</keyword>
<keyword evidence="6 11" id="KW-0969">Cilium</keyword>
<dbReference type="Ensembl" id="ENSDCDT00010070593.1">
    <property type="protein sequence ID" value="ENSDCDP00010059861.1"/>
    <property type="gene ID" value="ENSDCDG00010033388.1"/>
</dbReference>
<evidence type="ECO:0000256" key="9">
    <source>
        <dbReference type="ARBA" id="ARBA00045224"/>
    </source>
</evidence>
<dbReference type="GO" id="GO:0005634">
    <property type="term" value="C:nucleus"/>
    <property type="evidence" value="ECO:0007669"/>
    <property type="project" value="TreeGrafter"/>
</dbReference>
<sequence length="405" mass="47027">MSRIMEPPQKFLPQDWRRANDVQYNSAEAERTRSERLTAECKRLMEESDKCGKRMQQDTNQKLEHRIRDIKFWRMELKMRLDEMLQEIKTLMISRGRVERALESCTEPLRVTTLCLSERQKRVGIDLVHDEVEQELVKEMEITEGVAALLQRTLEQSNEQIRLNRSAVYYLEKDLRDKFQAEQIDDSCSVLTNTSSNNDDQLGKAMCLQFSRTIVTPEEWESFSDVNISKADKERSNSLSLRALVDRVLEQTATDMRNQYKSSSVAMEHNIQEVKSTKSLLEEHLCKVLAEIGSQERNLEYLKVAIGDKEGPLKVAQARLSARSQRPNVELCHDPAHLKLLSEVQELTAHVNRLKEAQSQSELELRALTRRQLALEEEIQIKSHSLYIDEVICTQLRQPIVIQSF</sequence>
<evidence type="ECO:0000256" key="4">
    <source>
        <dbReference type="ARBA" id="ARBA00022846"/>
    </source>
</evidence>
<evidence type="ECO:0000256" key="5">
    <source>
        <dbReference type="ARBA" id="ARBA00023054"/>
    </source>
</evidence>
<dbReference type="PANTHER" id="PTHR19960">
    <property type="entry name" value="TEKTIN"/>
    <property type="match status" value="1"/>
</dbReference>
<dbReference type="InterPro" id="IPR000435">
    <property type="entry name" value="Tektins"/>
</dbReference>
<keyword evidence="3" id="KW-0963">Cytoplasm</keyword>
<feature type="coiled-coil region" evidence="12">
    <location>
        <begin position="337"/>
        <end position="371"/>
    </location>
</feature>
<dbReference type="Pfam" id="PF03148">
    <property type="entry name" value="Tektin"/>
    <property type="match status" value="1"/>
</dbReference>
<reference evidence="13" key="3">
    <citation type="submission" date="2025-09" db="UniProtKB">
        <authorList>
            <consortium name="Ensembl"/>
        </authorList>
    </citation>
    <scope>IDENTIFICATION</scope>
</reference>
<evidence type="ECO:0000256" key="12">
    <source>
        <dbReference type="SAM" id="Coils"/>
    </source>
</evidence>
<keyword evidence="4 11" id="KW-0282">Flagellum</keyword>
<dbReference type="RefSeq" id="XP_028818406.1">
    <property type="nucleotide sequence ID" value="XM_028962573.1"/>
</dbReference>
<evidence type="ECO:0000256" key="1">
    <source>
        <dbReference type="ARBA" id="ARBA00004611"/>
    </source>
</evidence>
<comment type="function">
    <text evidence="9">Microtubule inner protein (MIP) part of the dynein-decorated doublet microtubules (DMTs) in cilia and flagellar axoneme. Forms filamentous polymers in the walls of ciliary and flagellar microtubules.</text>
</comment>
<accession>A0AAY4ERM6</accession>
<evidence type="ECO:0000256" key="11">
    <source>
        <dbReference type="RuleBase" id="RU367040"/>
    </source>
</evidence>
<evidence type="ECO:0000256" key="3">
    <source>
        <dbReference type="ARBA" id="ARBA00022490"/>
    </source>
</evidence>
<protein>
    <recommendedName>
        <fullName evidence="11">Tektin</fullName>
    </recommendedName>
</protein>
<dbReference type="Proteomes" id="UP000694580">
    <property type="component" value="Chromosome 19"/>
</dbReference>
<dbReference type="PRINTS" id="PR00511">
    <property type="entry name" value="TEKTIN"/>
</dbReference>
<evidence type="ECO:0000256" key="8">
    <source>
        <dbReference type="ARBA" id="ARBA00023273"/>
    </source>
</evidence>
<keyword evidence="7" id="KW-0206">Cytoskeleton</keyword>
<keyword evidence="5 12" id="KW-0175">Coiled coil</keyword>
<dbReference type="PANTHER" id="PTHR19960:SF25">
    <property type="entry name" value="TEKTIN-1"/>
    <property type="match status" value="1"/>
</dbReference>
<evidence type="ECO:0000313" key="14">
    <source>
        <dbReference type="Proteomes" id="UP000694580"/>
    </source>
</evidence>
<gene>
    <name evidence="13" type="primary">TEKT1</name>
</gene>